<dbReference type="AlphaFoldDB" id="A0A067RHN8"/>
<proteinExistence type="predicted"/>
<dbReference type="InParanoid" id="A0A067RHN8"/>
<evidence type="ECO:0000313" key="1">
    <source>
        <dbReference type="EMBL" id="KDR23381.1"/>
    </source>
</evidence>
<gene>
    <name evidence="1" type="ORF">L798_05344</name>
</gene>
<dbReference type="Gene3D" id="1.25.40.370">
    <property type="match status" value="1"/>
</dbReference>
<accession>A0A067RHN8</accession>
<dbReference type="EMBL" id="KK852463">
    <property type="protein sequence ID" value="KDR23381.1"/>
    <property type="molecule type" value="Genomic_DNA"/>
</dbReference>
<name>A0A067RHN8_ZOONE</name>
<organism evidence="1 2">
    <name type="scientific">Zootermopsis nevadensis</name>
    <name type="common">Dampwood termite</name>
    <dbReference type="NCBI Taxonomy" id="136037"/>
    <lineage>
        <taxon>Eukaryota</taxon>
        <taxon>Metazoa</taxon>
        <taxon>Ecdysozoa</taxon>
        <taxon>Arthropoda</taxon>
        <taxon>Hexapoda</taxon>
        <taxon>Insecta</taxon>
        <taxon>Pterygota</taxon>
        <taxon>Neoptera</taxon>
        <taxon>Polyneoptera</taxon>
        <taxon>Dictyoptera</taxon>
        <taxon>Blattodea</taxon>
        <taxon>Blattoidea</taxon>
        <taxon>Termitoidae</taxon>
        <taxon>Termopsidae</taxon>
        <taxon>Zootermopsis</taxon>
    </lineage>
</organism>
<dbReference type="Proteomes" id="UP000027135">
    <property type="component" value="Unassembled WGS sequence"/>
</dbReference>
<protein>
    <submittedName>
        <fullName evidence="1">Uncharacterized protein</fullName>
    </submittedName>
</protein>
<evidence type="ECO:0000313" key="2">
    <source>
        <dbReference type="Proteomes" id="UP000027135"/>
    </source>
</evidence>
<reference evidence="1 2" key="1">
    <citation type="journal article" date="2014" name="Nat. Commun.">
        <title>Molecular traces of alternative social organization in a termite genome.</title>
        <authorList>
            <person name="Terrapon N."/>
            <person name="Li C."/>
            <person name="Robertson H.M."/>
            <person name="Ji L."/>
            <person name="Meng X."/>
            <person name="Booth W."/>
            <person name="Chen Z."/>
            <person name="Childers C.P."/>
            <person name="Glastad K.M."/>
            <person name="Gokhale K."/>
            <person name="Gowin J."/>
            <person name="Gronenberg W."/>
            <person name="Hermansen R.A."/>
            <person name="Hu H."/>
            <person name="Hunt B.G."/>
            <person name="Huylmans A.K."/>
            <person name="Khalil S.M."/>
            <person name="Mitchell R.D."/>
            <person name="Munoz-Torres M.C."/>
            <person name="Mustard J.A."/>
            <person name="Pan H."/>
            <person name="Reese J.T."/>
            <person name="Scharf M.E."/>
            <person name="Sun F."/>
            <person name="Vogel H."/>
            <person name="Xiao J."/>
            <person name="Yang W."/>
            <person name="Yang Z."/>
            <person name="Yang Z."/>
            <person name="Zhou J."/>
            <person name="Zhu J."/>
            <person name="Brent C.S."/>
            <person name="Elsik C.G."/>
            <person name="Goodisman M.A."/>
            <person name="Liberles D.A."/>
            <person name="Roe R.M."/>
            <person name="Vargo E.L."/>
            <person name="Vilcinskas A."/>
            <person name="Wang J."/>
            <person name="Bornberg-Bauer E."/>
            <person name="Korb J."/>
            <person name="Zhang G."/>
            <person name="Liebig J."/>
        </authorList>
    </citation>
    <scope>NUCLEOTIDE SEQUENCE [LARGE SCALE GENOMIC DNA]</scope>
    <source>
        <tissue evidence="1">Whole organism</tissue>
    </source>
</reference>
<keyword evidence="2" id="KW-1185">Reference proteome</keyword>
<sequence length="65" mass="7742">MMNISHRCYKTLNSGLDLHEYQHTDIVQCGLQEHRNSHVYKKALKIAKERTNLVLKIADLFRRYV</sequence>